<evidence type="ECO:0000313" key="1">
    <source>
        <dbReference type="EMBL" id="KKN10070.1"/>
    </source>
</evidence>
<gene>
    <name evidence="1" type="ORF">LCGC14_1040340</name>
</gene>
<comment type="caution">
    <text evidence="1">The sequence shown here is derived from an EMBL/GenBank/DDBJ whole genome shotgun (WGS) entry which is preliminary data.</text>
</comment>
<dbReference type="AlphaFoldDB" id="A0A0F9MRT6"/>
<accession>A0A0F9MRT6</accession>
<protein>
    <submittedName>
        <fullName evidence="1">Uncharacterized protein</fullName>
    </submittedName>
</protein>
<reference evidence="1" key="1">
    <citation type="journal article" date="2015" name="Nature">
        <title>Complex archaea that bridge the gap between prokaryotes and eukaryotes.</title>
        <authorList>
            <person name="Spang A."/>
            <person name="Saw J.H."/>
            <person name="Jorgensen S.L."/>
            <person name="Zaremba-Niedzwiedzka K."/>
            <person name="Martijn J."/>
            <person name="Lind A.E."/>
            <person name="van Eijk R."/>
            <person name="Schleper C."/>
            <person name="Guy L."/>
            <person name="Ettema T.J."/>
        </authorList>
    </citation>
    <scope>NUCLEOTIDE SEQUENCE</scope>
</reference>
<organism evidence="1">
    <name type="scientific">marine sediment metagenome</name>
    <dbReference type="NCBI Taxonomy" id="412755"/>
    <lineage>
        <taxon>unclassified sequences</taxon>
        <taxon>metagenomes</taxon>
        <taxon>ecological metagenomes</taxon>
    </lineage>
</organism>
<name>A0A0F9MRT6_9ZZZZ</name>
<proteinExistence type="predicted"/>
<dbReference type="EMBL" id="LAZR01004280">
    <property type="protein sequence ID" value="KKN10070.1"/>
    <property type="molecule type" value="Genomic_DNA"/>
</dbReference>
<sequence>MSFCDTCGNETDKKLLIQVKSISCCEFCVDLMPRCSECCDKNPNGETMCDDCEENVDEEFSKIEFDETEGPTT</sequence>